<dbReference type="OrthoDB" id="411211at2759"/>
<comment type="similarity">
    <text evidence="1">Belongs to the PHAF1 family.</text>
</comment>
<gene>
    <name evidence="2" type="ORF">Glove_296g23</name>
</gene>
<evidence type="ECO:0000256" key="1">
    <source>
        <dbReference type="ARBA" id="ARBA00024339"/>
    </source>
</evidence>
<comment type="caution">
    <text evidence="2">The sequence shown here is derived from an EMBL/GenBank/DDBJ whole genome shotgun (WGS) entry which is preliminary data.</text>
</comment>
<protein>
    <submittedName>
        <fullName evidence="2">Uncharacterized protein</fullName>
    </submittedName>
</protein>
<sequence>MNPTFIIYNMFNNTRDVQNRLEQRLDLSIIPGKSLGWFRLGTSIWDVINFLRKQSRVIPSVDLKYTDESPITTDLFLSLSVNGIHLRFDGSTQRLKMIEVYDFSKLRLTYQDSEVSSSKVAPTFLSIYKIFGPTYPGELDSSTNEYTLNYPGVSFVFPIPEKHVSLYISSSDLPLELPDGTSPILSRLYTFHGSNFRTSVVPPLTRGANSESVGSGSGEIGEIESVIAELKRGVTINFYDRNNSNKISKEILLNVTTAQDLLVDIGSALRIFYKEEDKMRIHSEDISSIDNVDSRVNGKNVLSNGVTGRNREGDAGHPIDYFYNYFHLGFDVLFDGMTHRCKKIILHGNVPGHYDFQRFKRCPYKILIHSKVNSIPDMTNEIARLEVFDEEEEEDNQKPSSMQNGVAYISAEMKIDKINELLGPPTGRPLIYNRGAGGQNPFGPTELSGYDGAVFEVMKNGHVATITLF</sequence>
<dbReference type="Pfam" id="PF03676">
    <property type="entry name" value="PHAF1"/>
    <property type="match status" value="2"/>
</dbReference>
<dbReference type="AlphaFoldDB" id="A0A397I5Z4"/>
<proteinExistence type="inferred from homology"/>
<dbReference type="GO" id="GO:0043001">
    <property type="term" value="P:Golgi to plasma membrane protein transport"/>
    <property type="evidence" value="ECO:0007669"/>
    <property type="project" value="TreeGrafter"/>
</dbReference>
<evidence type="ECO:0000313" key="2">
    <source>
        <dbReference type="EMBL" id="RHZ68260.1"/>
    </source>
</evidence>
<dbReference type="InterPro" id="IPR005373">
    <property type="entry name" value="PHAF1"/>
</dbReference>
<keyword evidence="3" id="KW-1185">Reference proteome</keyword>
<accession>A0A397I5Z4</accession>
<evidence type="ECO:0000313" key="3">
    <source>
        <dbReference type="Proteomes" id="UP000266861"/>
    </source>
</evidence>
<dbReference type="GO" id="GO:0005802">
    <property type="term" value="C:trans-Golgi network"/>
    <property type="evidence" value="ECO:0007669"/>
    <property type="project" value="TreeGrafter"/>
</dbReference>
<dbReference type="PANTHER" id="PTHR13465:SF2">
    <property type="entry name" value="PHAGOSOME ASSEMBLY FACTOR 1"/>
    <property type="match status" value="1"/>
</dbReference>
<organism evidence="2 3">
    <name type="scientific">Diversispora epigaea</name>
    <dbReference type="NCBI Taxonomy" id="1348612"/>
    <lineage>
        <taxon>Eukaryota</taxon>
        <taxon>Fungi</taxon>
        <taxon>Fungi incertae sedis</taxon>
        <taxon>Mucoromycota</taxon>
        <taxon>Glomeromycotina</taxon>
        <taxon>Glomeromycetes</taxon>
        <taxon>Diversisporales</taxon>
        <taxon>Diversisporaceae</taxon>
        <taxon>Diversispora</taxon>
    </lineage>
</organism>
<dbReference type="EMBL" id="PQFF01000270">
    <property type="protein sequence ID" value="RHZ68260.1"/>
    <property type="molecule type" value="Genomic_DNA"/>
</dbReference>
<name>A0A397I5Z4_9GLOM</name>
<dbReference type="Proteomes" id="UP000266861">
    <property type="component" value="Unassembled WGS sequence"/>
</dbReference>
<reference evidence="2 3" key="1">
    <citation type="submission" date="2018-08" db="EMBL/GenBank/DDBJ databases">
        <title>Genome and evolution of the arbuscular mycorrhizal fungus Diversispora epigaea (formerly Glomus versiforme) and its bacterial endosymbionts.</title>
        <authorList>
            <person name="Sun X."/>
            <person name="Fei Z."/>
            <person name="Harrison M."/>
        </authorList>
    </citation>
    <scope>NUCLEOTIDE SEQUENCE [LARGE SCALE GENOMIC DNA]</scope>
    <source>
        <strain evidence="2 3">IT104</strain>
    </source>
</reference>
<dbReference type="PANTHER" id="PTHR13465">
    <property type="entry name" value="UPF0183 PROTEIN"/>
    <property type="match status" value="1"/>
</dbReference>
<dbReference type="InterPro" id="IPR039156">
    <property type="entry name" value="PHAF1/BROMI"/>
</dbReference>